<feature type="transmembrane region" description="Helical" evidence="5">
    <location>
        <begin position="47"/>
        <end position="70"/>
    </location>
</feature>
<name>A0A814K236_ADIRI</name>
<feature type="transmembrane region" description="Helical" evidence="5">
    <location>
        <begin position="125"/>
        <end position="148"/>
    </location>
</feature>
<keyword evidence="4 5" id="KW-0472">Membrane</keyword>
<comment type="subcellular location">
    <subcellularLocation>
        <location evidence="1">Membrane</location>
    </subcellularLocation>
</comment>
<dbReference type="EMBL" id="CAJNOJ010000201">
    <property type="protein sequence ID" value="CAF1281548.1"/>
    <property type="molecule type" value="Genomic_DNA"/>
</dbReference>
<dbReference type="Proteomes" id="UP000663852">
    <property type="component" value="Unassembled WGS sequence"/>
</dbReference>
<feature type="transmembrane region" description="Helical" evidence="5">
    <location>
        <begin position="7"/>
        <end position="27"/>
    </location>
</feature>
<comment type="caution">
    <text evidence="7">The sequence shown here is derived from an EMBL/GenBank/DDBJ whole genome shotgun (WGS) entry which is preliminary data.</text>
</comment>
<dbReference type="Gene3D" id="1.20.1070.10">
    <property type="entry name" value="Rhodopsin 7-helix transmembrane proteins"/>
    <property type="match status" value="1"/>
</dbReference>
<evidence type="ECO:0000313" key="8">
    <source>
        <dbReference type="EMBL" id="CAF1281548.1"/>
    </source>
</evidence>
<dbReference type="Proteomes" id="UP000663828">
    <property type="component" value="Unassembled WGS sequence"/>
</dbReference>
<dbReference type="GO" id="GO:0016020">
    <property type="term" value="C:membrane"/>
    <property type="evidence" value="ECO:0007669"/>
    <property type="project" value="UniProtKB-SubCell"/>
</dbReference>
<dbReference type="InterPro" id="IPR017452">
    <property type="entry name" value="GPCR_Rhodpsn_7TM"/>
</dbReference>
<dbReference type="EMBL" id="CAJNOR010000958">
    <property type="protein sequence ID" value="CAF1045730.1"/>
    <property type="molecule type" value="Genomic_DNA"/>
</dbReference>
<dbReference type="PROSITE" id="PS50262">
    <property type="entry name" value="G_PROTEIN_RECEP_F1_2"/>
    <property type="match status" value="1"/>
</dbReference>
<evidence type="ECO:0000256" key="5">
    <source>
        <dbReference type="SAM" id="Phobius"/>
    </source>
</evidence>
<accession>A0A814K236</accession>
<reference evidence="7" key="1">
    <citation type="submission" date="2021-02" db="EMBL/GenBank/DDBJ databases">
        <authorList>
            <person name="Nowell W R."/>
        </authorList>
    </citation>
    <scope>NUCLEOTIDE SEQUENCE</scope>
</reference>
<proteinExistence type="predicted"/>
<dbReference type="AlphaFoldDB" id="A0A814K236"/>
<evidence type="ECO:0000256" key="2">
    <source>
        <dbReference type="ARBA" id="ARBA00022692"/>
    </source>
</evidence>
<evidence type="ECO:0000256" key="3">
    <source>
        <dbReference type="ARBA" id="ARBA00022989"/>
    </source>
</evidence>
<dbReference type="CDD" id="cd00637">
    <property type="entry name" value="7tm_classA_rhodopsin-like"/>
    <property type="match status" value="1"/>
</dbReference>
<evidence type="ECO:0000313" key="7">
    <source>
        <dbReference type="EMBL" id="CAF1045730.1"/>
    </source>
</evidence>
<keyword evidence="3 5" id="KW-1133">Transmembrane helix</keyword>
<keyword evidence="9" id="KW-1185">Reference proteome</keyword>
<protein>
    <recommendedName>
        <fullName evidence="6">G-protein coupled receptors family 1 profile domain-containing protein</fullName>
    </recommendedName>
</protein>
<dbReference type="SUPFAM" id="SSF81321">
    <property type="entry name" value="Family A G protein-coupled receptor-like"/>
    <property type="match status" value="1"/>
</dbReference>
<keyword evidence="2 5" id="KW-0812">Transmembrane</keyword>
<feature type="transmembrane region" description="Helical" evidence="5">
    <location>
        <begin position="91"/>
        <end position="113"/>
    </location>
</feature>
<evidence type="ECO:0000313" key="9">
    <source>
        <dbReference type="Proteomes" id="UP000663828"/>
    </source>
</evidence>
<evidence type="ECO:0000256" key="4">
    <source>
        <dbReference type="ARBA" id="ARBA00023136"/>
    </source>
</evidence>
<sequence length="209" mass="24493">MNWILIVLNWFVSGFFGMILLFIPLALQYEYESRMCLLTSKVFHTSIIGVMIAFCFPFLAIIFLYALILYHTTTSRRHLNVFNTMRLRRNLKVFQMILMFVCILAIGGTPYFICVMMNRVTQIPWPWYSLSILCISLSAALESLALLFSNSFVQRRFLELIHLQQRTDINILIDQHQHSTNYNNRAEKIPLNVSLLTTKDNLREESKVN</sequence>
<evidence type="ECO:0000256" key="1">
    <source>
        <dbReference type="ARBA" id="ARBA00004370"/>
    </source>
</evidence>
<evidence type="ECO:0000259" key="6">
    <source>
        <dbReference type="PROSITE" id="PS50262"/>
    </source>
</evidence>
<feature type="domain" description="G-protein coupled receptors family 1 profile" evidence="6">
    <location>
        <begin position="1"/>
        <end position="146"/>
    </location>
</feature>
<gene>
    <name evidence="8" type="ORF">EDS130_LOCUS29582</name>
    <name evidence="7" type="ORF">XAT740_LOCUS15507</name>
</gene>
<organism evidence="7 9">
    <name type="scientific">Adineta ricciae</name>
    <name type="common">Rotifer</name>
    <dbReference type="NCBI Taxonomy" id="249248"/>
    <lineage>
        <taxon>Eukaryota</taxon>
        <taxon>Metazoa</taxon>
        <taxon>Spiralia</taxon>
        <taxon>Gnathifera</taxon>
        <taxon>Rotifera</taxon>
        <taxon>Eurotatoria</taxon>
        <taxon>Bdelloidea</taxon>
        <taxon>Adinetida</taxon>
        <taxon>Adinetidae</taxon>
        <taxon>Adineta</taxon>
    </lineage>
</organism>